<accession>A0ABS4QVI8</accession>
<organism evidence="7 8">
    <name type="scientific">Sinorhizobium kostiense</name>
    <dbReference type="NCBI Taxonomy" id="76747"/>
    <lineage>
        <taxon>Bacteria</taxon>
        <taxon>Pseudomonadati</taxon>
        <taxon>Pseudomonadota</taxon>
        <taxon>Alphaproteobacteria</taxon>
        <taxon>Hyphomicrobiales</taxon>
        <taxon>Rhizobiaceae</taxon>
        <taxon>Sinorhizobium/Ensifer group</taxon>
        <taxon>Sinorhizobium</taxon>
    </lineage>
</organism>
<feature type="coiled-coil region" evidence="2">
    <location>
        <begin position="242"/>
        <end position="269"/>
    </location>
</feature>
<dbReference type="Proteomes" id="UP000730739">
    <property type="component" value="Unassembled WGS sequence"/>
</dbReference>
<gene>
    <name evidence="7" type="ORF">J2Z31_001144</name>
</gene>
<evidence type="ECO:0000259" key="6">
    <source>
        <dbReference type="Pfam" id="PF25994"/>
    </source>
</evidence>
<keyword evidence="2" id="KW-0175">Coiled coil</keyword>
<reference evidence="7 8" key="1">
    <citation type="submission" date="2021-03" db="EMBL/GenBank/DDBJ databases">
        <title>Genomic Encyclopedia of Type Strains, Phase IV (KMG-IV): sequencing the most valuable type-strain genomes for metagenomic binning, comparative biology and taxonomic classification.</title>
        <authorList>
            <person name="Goeker M."/>
        </authorList>
    </citation>
    <scope>NUCLEOTIDE SEQUENCE [LARGE SCALE GENOMIC DNA]</scope>
    <source>
        <strain evidence="7 8">DSM 13372</strain>
    </source>
</reference>
<feature type="compositionally biased region" description="Polar residues" evidence="3">
    <location>
        <begin position="444"/>
        <end position="463"/>
    </location>
</feature>
<evidence type="ECO:0000313" key="8">
    <source>
        <dbReference type="Proteomes" id="UP000730739"/>
    </source>
</evidence>
<evidence type="ECO:0000313" key="7">
    <source>
        <dbReference type="EMBL" id="MBP2234654.1"/>
    </source>
</evidence>
<dbReference type="InterPro" id="IPR019554">
    <property type="entry name" value="Soluble_ligand-bd"/>
</dbReference>
<protein>
    <submittedName>
        <fullName evidence="7">Polysaccharide export outer membrane protein/exopolysaccharide production protein ExoF</fullName>
    </submittedName>
</protein>
<comment type="caution">
    <text evidence="7">The sequence shown here is derived from an EMBL/GenBank/DDBJ whole genome shotgun (WGS) entry which is preliminary data.</text>
</comment>
<sequence length="463" mass="51354">MPCSKRLIARVRQFSKPTGRVLGQLILAFAVAVLSGPAVALDKDEYILGPQDKVRIKVYEWRASLDVIFEWIALNDEFTVSAGGSLSLPFAGEVRAAGLSPNALAAAIGDQLMRNMGLGRRPDAAVEVVQYRPFYIVGHVMQPGEFPYRPKLTVLQALSIAGGLRTREENIARFEREVIQGRGDVGLFGLEKINLLARKARLEAELKEAEDIRFPNSLVSRKEDRAVALLMEQERSILKARREGQRTQIRALETLREFLQKELGSLDDQLVFHDRQIASIQKELADVSKLVSKGLAAAPRELNLDRALTQYQSERLTAETGLLRARQEVSRTEIAILELRNRYKNEVTVELRQTQAELDTLARRAETAVELLHESEVSAPRLLARAREAARAKPVYTIVRSTGGRSETLPATETSALMPGDTLRVEIPMPDLEDFGDTGLDPAVSNSPDVSFGQTTSAQPNIQ</sequence>
<feature type="region of interest" description="Disordered" evidence="3">
    <location>
        <begin position="429"/>
        <end position="463"/>
    </location>
</feature>
<evidence type="ECO:0000259" key="5">
    <source>
        <dbReference type="Pfam" id="PF10531"/>
    </source>
</evidence>
<dbReference type="InterPro" id="IPR003715">
    <property type="entry name" value="Poly_export_N"/>
</dbReference>
<feature type="domain" description="Soluble ligand binding" evidence="5">
    <location>
        <begin position="134"/>
        <end position="176"/>
    </location>
</feature>
<name>A0ABS4QVI8_9HYPH</name>
<feature type="domain" description="AprE-like long alpha-helical hairpin" evidence="6">
    <location>
        <begin position="193"/>
        <end position="368"/>
    </location>
</feature>
<dbReference type="InterPro" id="IPR058781">
    <property type="entry name" value="HH_AprE-like"/>
</dbReference>
<dbReference type="PANTHER" id="PTHR33619">
    <property type="entry name" value="POLYSACCHARIDE EXPORT PROTEIN GFCE-RELATED"/>
    <property type="match status" value="1"/>
</dbReference>
<dbReference type="RefSeq" id="WP_234939257.1">
    <property type="nucleotide sequence ID" value="NZ_JAGILA010000001.1"/>
</dbReference>
<evidence type="ECO:0000256" key="1">
    <source>
        <dbReference type="ARBA" id="ARBA00022729"/>
    </source>
</evidence>
<proteinExistence type="predicted"/>
<keyword evidence="8" id="KW-1185">Reference proteome</keyword>
<dbReference type="Pfam" id="PF25994">
    <property type="entry name" value="HH_AprE"/>
    <property type="match status" value="1"/>
</dbReference>
<dbReference type="EMBL" id="JAGILA010000001">
    <property type="protein sequence ID" value="MBP2234654.1"/>
    <property type="molecule type" value="Genomic_DNA"/>
</dbReference>
<keyword evidence="1" id="KW-0732">Signal</keyword>
<dbReference type="Gene3D" id="3.10.560.10">
    <property type="entry name" value="Outer membrane lipoprotein wza domain like"/>
    <property type="match status" value="1"/>
</dbReference>
<dbReference type="Pfam" id="PF10531">
    <property type="entry name" value="SLBB"/>
    <property type="match status" value="1"/>
</dbReference>
<dbReference type="PANTHER" id="PTHR33619:SF3">
    <property type="entry name" value="POLYSACCHARIDE EXPORT PROTEIN GFCE-RELATED"/>
    <property type="match status" value="1"/>
</dbReference>
<evidence type="ECO:0000259" key="4">
    <source>
        <dbReference type="Pfam" id="PF02563"/>
    </source>
</evidence>
<dbReference type="Pfam" id="PF02563">
    <property type="entry name" value="Poly_export"/>
    <property type="match status" value="1"/>
</dbReference>
<dbReference type="Gene3D" id="3.30.1950.10">
    <property type="entry name" value="wza like domain"/>
    <property type="match status" value="1"/>
</dbReference>
<dbReference type="InterPro" id="IPR049712">
    <property type="entry name" value="Poly_export"/>
</dbReference>
<evidence type="ECO:0000256" key="3">
    <source>
        <dbReference type="SAM" id="MobiDB-lite"/>
    </source>
</evidence>
<evidence type="ECO:0000256" key="2">
    <source>
        <dbReference type="SAM" id="Coils"/>
    </source>
</evidence>
<feature type="coiled-coil region" evidence="2">
    <location>
        <begin position="322"/>
        <end position="371"/>
    </location>
</feature>
<feature type="domain" description="Polysaccharide export protein N-terminal" evidence="4">
    <location>
        <begin position="43"/>
        <end position="128"/>
    </location>
</feature>